<sequence>MSDTTPNEDFRSQVERLVAEGKLTAEEAAGLLHPAEEDSAPDFPTPPEGTATDRANLHLEISGYTLQVVHDPRVPAPQLNATRPEELMLEATPDGWKVSRTPGHRHTGWSDLRAILTVPFQPQNVRGLVGGGSLNLPDLRGEAHLKIGGGSVTLHSTHALNASIGGGSLKAGAVHGGTQLTIGGGSARIEEGRALNATVAGGSLAWQGHLSEGQHTVTVAGGSARLDLAPGSSVTLNGQATAGNLKADFPTTRTGQFATHRYHGVLGGGSATLNVRVTGGSVALYS</sequence>
<evidence type="ECO:0000256" key="1">
    <source>
        <dbReference type="SAM" id="MobiDB-lite"/>
    </source>
</evidence>
<protein>
    <recommendedName>
        <fullName evidence="4">Adhesin domain-containing protein</fullName>
    </recommendedName>
</protein>
<proteinExistence type="predicted"/>
<dbReference type="KEGG" id="dfc:DFI_01275"/>
<gene>
    <name evidence="2" type="ORF">DFI_01275</name>
</gene>
<accession>A0A221ST45</accession>
<dbReference type="AlphaFoldDB" id="A0A221ST45"/>
<name>A0A221ST45_9DEIO</name>
<evidence type="ECO:0000313" key="2">
    <source>
        <dbReference type="EMBL" id="ASN79818.1"/>
    </source>
</evidence>
<evidence type="ECO:0008006" key="4">
    <source>
        <dbReference type="Google" id="ProtNLM"/>
    </source>
</evidence>
<feature type="region of interest" description="Disordered" evidence="1">
    <location>
        <begin position="19"/>
        <end position="50"/>
    </location>
</feature>
<dbReference type="Proteomes" id="UP000259030">
    <property type="component" value="Chromosome"/>
</dbReference>
<organism evidence="2 3">
    <name type="scientific">Deinococcus ficus</name>
    <dbReference type="NCBI Taxonomy" id="317577"/>
    <lineage>
        <taxon>Bacteria</taxon>
        <taxon>Thermotogati</taxon>
        <taxon>Deinococcota</taxon>
        <taxon>Deinococci</taxon>
        <taxon>Deinococcales</taxon>
        <taxon>Deinococcaceae</taxon>
        <taxon>Deinococcus</taxon>
    </lineage>
</organism>
<dbReference type="EMBL" id="CP021081">
    <property type="protein sequence ID" value="ASN79818.1"/>
    <property type="molecule type" value="Genomic_DNA"/>
</dbReference>
<dbReference type="STRING" id="317577.GCA_000419625_00893"/>
<keyword evidence="3" id="KW-1185">Reference proteome</keyword>
<evidence type="ECO:0000313" key="3">
    <source>
        <dbReference type="Proteomes" id="UP000259030"/>
    </source>
</evidence>
<dbReference type="RefSeq" id="WP_027463557.1">
    <property type="nucleotide sequence ID" value="NZ_CP021081.1"/>
</dbReference>
<reference evidence="2 3" key="1">
    <citation type="submission" date="2017-05" db="EMBL/GenBank/DDBJ databases">
        <title>The complete genome sequence of Deinococcus ficus isolated from the rhizosphere of the Ficus religiosa L. in Taiwan.</title>
        <authorList>
            <person name="Wu K.-M."/>
            <person name="Liao T.-L."/>
            <person name="Liu Y.-M."/>
            <person name="Young C.-C."/>
            <person name="Tsai S.-F."/>
        </authorList>
    </citation>
    <scope>NUCLEOTIDE SEQUENCE [LARGE SCALE GENOMIC DNA]</scope>
    <source>
        <strain evidence="2 3">CC-FR2-10</strain>
    </source>
</reference>